<evidence type="ECO:0008006" key="4">
    <source>
        <dbReference type="Google" id="ProtNLM"/>
    </source>
</evidence>
<evidence type="ECO:0000313" key="3">
    <source>
        <dbReference type="Proteomes" id="UP000001542"/>
    </source>
</evidence>
<sequence length="1087" mass="124959">MLAFFLLSISVSKDIIIADKEKSYFKCMYPAQSDKNPDVWRYFHGCDEIAKGIRKITGSKMDIITDASNEMQNLILVGPTKLSPKNQYTPTVRGTDFFEIRFHNGNLAILGNWYGFLYGCFEILEKYGGVRYYASWMYVYPPADSFKVPDDVNIISKSPFLYREFWSSDFTYTDFNEKSRANVWLPNYYDCESFAYLMKSDKYPLSQYPTRFADLGNGQRSTWVPCLSDDLTFEIFMDKILTDLRKREVYLVDVSQSDTGEHCLCERCMAKYHQYGDRYSGVNLWFINKIATALESEFPNVLVRTFAWGFTLDAPANIKAHKNVIIRITPIMNDYGHPFDGNFTDENRHLMKELDKWKQVANHFYVWEYSTNFIHIMSFHPNYHTIAANMKMYARYGFEGVGSQDANFVFVDSTGRFIPRFHSDMQEYKAYLTLKLLWDPDQDADYLVNDFLNGFYGPSAAPYVKQILDDTKDLMFNDYKSFVTLTHHDARLWFIPQEFIDHIKNLWDLAIKASELDRKIDPRYVYNTKMGQLSSLYTQFMIYKDQTVKPYIKDGKVYIGGNEKLTYAAKTMMERCPGPFVINETSKGACAFTYNTAADAPLRTLIKQYSEGVAVDIIKSGDFTAISAPKSVIDGKIISLKKGNTEFLHSEEGIYFGYFTNTAGIFTQYSYDYRLKGKTDSTVTYTVTSSDKSYSTTKKYTATTEGVNFDVHYTRNVAGSNMRPVMMVTLNINDGTFVGYKIGNKEWKSKQLMNNMEFDHCGGTLDGVGQVSVIDPTSRKGVDIKVPDYFESVVIHINRTSQKIRLSFVGPYVTPPQGYSVDHHFEIHPIEKNIKAPSFTKSFDYTTHDPKIKYGLAKGDKFVFPDFMMKYENYGAERVSVADPLSSTGLSVRLGHTIWPTIYFNPQNVYPYYFFKEGVYRANFTVKCVNPKLTDFQYAVYGYSHPYDSNYDGWYMPPKDFGDNEYKVIVVPKATMVNHRVEFVVTNKPDCCDYIHLSEFSFIVEKPPTQDSVKSWPEQSLNRIKSANHTDLNKSEKSKKWIPAVITVCAIVVIAAIVVGVIFIVKKKKSDGSNDVEERNESQMSIA</sequence>
<keyword evidence="3" id="KW-1185">Reference proteome</keyword>
<dbReference type="PANTHER" id="PTHR47406:SF2">
    <property type="entry name" value="ALPHA GLUCURONIDASE N-TERMINAL DOMAIN-CONTAINING PROTEIN"/>
    <property type="match status" value="1"/>
</dbReference>
<dbReference type="Proteomes" id="UP000001542">
    <property type="component" value="Unassembled WGS sequence"/>
</dbReference>
<protein>
    <recommendedName>
        <fullName evidence="4">Alpha glucuronidase N-terminal domain-containing protein</fullName>
    </recommendedName>
</protein>
<organism evidence="2 3">
    <name type="scientific">Trichomonas vaginalis (strain ATCC PRA-98 / G3)</name>
    <dbReference type="NCBI Taxonomy" id="412133"/>
    <lineage>
        <taxon>Eukaryota</taxon>
        <taxon>Metamonada</taxon>
        <taxon>Parabasalia</taxon>
        <taxon>Trichomonadida</taxon>
        <taxon>Trichomonadidae</taxon>
        <taxon>Trichomonas</taxon>
    </lineage>
</organism>
<proteinExistence type="predicted"/>
<dbReference type="RefSeq" id="XP_001309851.1">
    <property type="nucleotide sequence ID" value="XM_001309850.1"/>
</dbReference>
<dbReference type="eggNOG" id="ENOG502STPH">
    <property type="taxonomic scope" value="Eukaryota"/>
</dbReference>
<dbReference type="InterPro" id="IPR032287">
    <property type="entry name" value="DUF4838"/>
</dbReference>
<evidence type="ECO:0000256" key="1">
    <source>
        <dbReference type="SAM" id="Phobius"/>
    </source>
</evidence>
<gene>
    <name evidence="2" type="ORF">TVAG_272490</name>
</gene>
<dbReference type="EMBL" id="DS113738">
    <property type="protein sequence ID" value="EAX96921.1"/>
    <property type="molecule type" value="Genomic_DNA"/>
</dbReference>
<reference evidence="2" key="1">
    <citation type="submission" date="2006-10" db="EMBL/GenBank/DDBJ databases">
        <authorList>
            <person name="Amadeo P."/>
            <person name="Zhao Q."/>
            <person name="Wortman J."/>
            <person name="Fraser-Liggett C."/>
            <person name="Carlton J."/>
        </authorList>
    </citation>
    <scope>NUCLEOTIDE SEQUENCE</scope>
    <source>
        <strain evidence="2">G3</strain>
    </source>
</reference>
<accession>A2FDW5</accession>
<feature type="transmembrane region" description="Helical" evidence="1">
    <location>
        <begin position="1041"/>
        <end position="1065"/>
    </location>
</feature>
<dbReference type="VEuPathDB" id="TrichDB:TVAGG3_0729100"/>
<dbReference type="InParanoid" id="A2FDW5"/>
<name>A2FDW5_TRIV3</name>
<keyword evidence="1" id="KW-0812">Transmembrane</keyword>
<dbReference type="PANTHER" id="PTHR47406">
    <property type="entry name" value="COAGULATION FACTOR 5/8 TYPE, C-TERMINAL"/>
    <property type="match status" value="1"/>
</dbReference>
<dbReference type="VEuPathDB" id="TrichDB:TVAG_272490"/>
<dbReference type="Pfam" id="PF16126">
    <property type="entry name" value="DUF4838"/>
    <property type="match status" value="1"/>
</dbReference>
<dbReference type="KEGG" id="tva:4754698"/>
<dbReference type="AlphaFoldDB" id="A2FDW5"/>
<reference evidence="2" key="2">
    <citation type="journal article" date="2007" name="Science">
        <title>Draft genome sequence of the sexually transmitted pathogen Trichomonas vaginalis.</title>
        <authorList>
            <person name="Carlton J.M."/>
            <person name="Hirt R.P."/>
            <person name="Silva J.C."/>
            <person name="Delcher A.L."/>
            <person name="Schatz M."/>
            <person name="Zhao Q."/>
            <person name="Wortman J.R."/>
            <person name="Bidwell S.L."/>
            <person name="Alsmark U.C.M."/>
            <person name="Besteiro S."/>
            <person name="Sicheritz-Ponten T."/>
            <person name="Noel C.J."/>
            <person name="Dacks J.B."/>
            <person name="Foster P.G."/>
            <person name="Simillion C."/>
            <person name="Van de Peer Y."/>
            <person name="Miranda-Saavedra D."/>
            <person name="Barton G.J."/>
            <person name="Westrop G.D."/>
            <person name="Mueller S."/>
            <person name="Dessi D."/>
            <person name="Fiori P.L."/>
            <person name="Ren Q."/>
            <person name="Paulsen I."/>
            <person name="Zhang H."/>
            <person name="Bastida-Corcuera F.D."/>
            <person name="Simoes-Barbosa A."/>
            <person name="Brown M.T."/>
            <person name="Hayes R.D."/>
            <person name="Mukherjee M."/>
            <person name="Okumura C.Y."/>
            <person name="Schneider R."/>
            <person name="Smith A.J."/>
            <person name="Vanacova S."/>
            <person name="Villalvazo M."/>
            <person name="Haas B.J."/>
            <person name="Pertea M."/>
            <person name="Feldblyum T.V."/>
            <person name="Utterback T.R."/>
            <person name="Shu C.L."/>
            <person name="Osoegawa K."/>
            <person name="de Jong P.J."/>
            <person name="Hrdy I."/>
            <person name="Horvathova L."/>
            <person name="Zubacova Z."/>
            <person name="Dolezal P."/>
            <person name="Malik S.B."/>
            <person name="Logsdon J.M. Jr."/>
            <person name="Henze K."/>
            <person name="Gupta A."/>
            <person name="Wang C.C."/>
            <person name="Dunne R.L."/>
            <person name="Upcroft J.A."/>
            <person name="Upcroft P."/>
            <person name="White O."/>
            <person name="Salzberg S.L."/>
            <person name="Tang P."/>
            <person name="Chiu C.-H."/>
            <person name="Lee Y.-S."/>
            <person name="Embley T.M."/>
            <person name="Coombs G.H."/>
            <person name="Mottram J.C."/>
            <person name="Tachezy J."/>
            <person name="Fraser-Liggett C.M."/>
            <person name="Johnson P.J."/>
        </authorList>
    </citation>
    <scope>NUCLEOTIDE SEQUENCE [LARGE SCALE GENOMIC DNA]</scope>
    <source>
        <strain evidence="2">G3</strain>
    </source>
</reference>
<keyword evidence="1" id="KW-0472">Membrane</keyword>
<evidence type="ECO:0000313" key="2">
    <source>
        <dbReference type="EMBL" id="EAX96921.1"/>
    </source>
</evidence>
<keyword evidence="1" id="KW-1133">Transmembrane helix</keyword>